<feature type="signal peptide" evidence="1">
    <location>
        <begin position="1"/>
        <end position="24"/>
    </location>
</feature>
<protein>
    <submittedName>
        <fullName evidence="3">D-alanyl-D-alanine carboxypeptidase</fullName>
    </submittedName>
</protein>
<keyword evidence="4" id="KW-1185">Reference proteome</keyword>
<comment type="caution">
    <text evidence="3">The sequence shown here is derived from an EMBL/GenBank/DDBJ whole genome shotgun (WGS) entry which is preliminary data.</text>
</comment>
<keyword evidence="3" id="KW-0121">Carboxypeptidase</keyword>
<evidence type="ECO:0000256" key="1">
    <source>
        <dbReference type="SAM" id="SignalP"/>
    </source>
</evidence>
<dbReference type="PANTHER" id="PTHR46825:SF7">
    <property type="entry name" value="D-ALANYL-D-ALANINE CARBOXYPEPTIDASE"/>
    <property type="match status" value="1"/>
</dbReference>
<dbReference type="InterPro" id="IPR012338">
    <property type="entry name" value="Beta-lactam/transpept-like"/>
</dbReference>
<dbReference type="InterPro" id="IPR050491">
    <property type="entry name" value="AmpC-like"/>
</dbReference>
<reference evidence="3 4" key="1">
    <citation type="submission" date="2019-03" db="EMBL/GenBank/DDBJ databases">
        <title>Genomic Encyclopedia of Archaeal and Bacterial Type Strains, Phase II (KMG-II): from individual species to whole genera.</title>
        <authorList>
            <person name="Goeker M."/>
        </authorList>
    </citation>
    <scope>NUCLEOTIDE SEQUENCE [LARGE SCALE GENOMIC DNA]</scope>
    <source>
        <strain evidence="3 4">DSM 45499</strain>
    </source>
</reference>
<dbReference type="RefSeq" id="WP_133903466.1">
    <property type="nucleotide sequence ID" value="NZ_SOCP01000005.1"/>
</dbReference>
<keyword evidence="1" id="KW-0732">Signal</keyword>
<accession>A0A4R7VRG8</accession>
<gene>
    <name evidence="3" type="ORF">CLV71_105186</name>
</gene>
<evidence type="ECO:0000313" key="4">
    <source>
        <dbReference type="Proteomes" id="UP000294927"/>
    </source>
</evidence>
<keyword evidence="3" id="KW-0645">Protease</keyword>
<feature type="domain" description="Beta-lactamase-related" evidence="2">
    <location>
        <begin position="35"/>
        <end position="366"/>
    </location>
</feature>
<evidence type="ECO:0000259" key="2">
    <source>
        <dbReference type="Pfam" id="PF00144"/>
    </source>
</evidence>
<dbReference type="GO" id="GO:0004180">
    <property type="term" value="F:carboxypeptidase activity"/>
    <property type="evidence" value="ECO:0007669"/>
    <property type="project" value="UniProtKB-KW"/>
</dbReference>
<name>A0A4R7VRG8_9PSEU</name>
<dbReference type="OrthoDB" id="503788at2"/>
<dbReference type="EMBL" id="SOCP01000005">
    <property type="protein sequence ID" value="TDV52055.1"/>
    <property type="molecule type" value="Genomic_DNA"/>
</dbReference>
<dbReference type="PANTHER" id="PTHR46825">
    <property type="entry name" value="D-ALANYL-D-ALANINE-CARBOXYPEPTIDASE/ENDOPEPTIDASE AMPH"/>
    <property type="match status" value="1"/>
</dbReference>
<dbReference type="InterPro" id="IPR001466">
    <property type="entry name" value="Beta-lactam-related"/>
</dbReference>
<evidence type="ECO:0000313" key="3">
    <source>
        <dbReference type="EMBL" id="TDV52055.1"/>
    </source>
</evidence>
<proteinExistence type="predicted"/>
<organism evidence="3 4">
    <name type="scientific">Actinophytocola oryzae</name>
    <dbReference type="NCBI Taxonomy" id="502181"/>
    <lineage>
        <taxon>Bacteria</taxon>
        <taxon>Bacillati</taxon>
        <taxon>Actinomycetota</taxon>
        <taxon>Actinomycetes</taxon>
        <taxon>Pseudonocardiales</taxon>
        <taxon>Pseudonocardiaceae</taxon>
    </lineage>
</organism>
<feature type="chain" id="PRO_5020894232" evidence="1">
    <location>
        <begin position="25"/>
        <end position="370"/>
    </location>
</feature>
<sequence>MFRRVSLGTAVIAALALATPQAVAGTRPNAVQQGLDNLVADHDFPAAMASVREPDGRDRFYSAGVGDVATGRPVPKDGQIRIASSTKMFTSAVVLQLVGEDRIGLDEPIETYLPGLVRGAGIDGHDITVRQVLQHTSGLPEYFTLDYKDIQHRYVEPRELLDRALAQPASFPPGSSWRYSNTNYVVAGLIVQRVTGRPVGEEITNRVVRPLGLRHTYWPGTGDQTIREKHALGYYTPTSQAAERVEFTELDPSWAWAAGQMIATPGDVNEFLAALLGGEVLKPAQLAEMKKTVEAPGFPPDWRYGLGLMRISLSCGGVAWGHGGDIDGYENRNGITEGGRAATVAVTALPTPEQGPDMLPDRVLDTALCQ</sequence>
<dbReference type="Gene3D" id="3.40.710.10">
    <property type="entry name" value="DD-peptidase/beta-lactamase superfamily"/>
    <property type="match status" value="1"/>
</dbReference>
<dbReference type="SUPFAM" id="SSF56601">
    <property type="entry name" value="beta-lactamase/transpeptidase-like"/>
    <property type="match status" value="1"/>
</dbReference>
<dbReference type="AlphaFoldDB" id="A0A4R7VRG8"/>
<dbReference type="Proteomes" id="UP000294927">
    <property type="component" value="Unassembled WGS sequence"/>
</dbReference>
<keyword evidence="3" id="KW-0378">Hydrolase</keyword>
<dbReference type="Pfam" id="PF00144">
    <property type="entry name" value="Beta-lactamase"/>
    <property type="match status" value="1"/>
</dbReference>